<comment type="similarity">
    <text evidence="1 2">Belongs to the outer membrane factor (OMF) (TC 1.B.17) family.</text>
</comment>
<comment type="subcellular location">
    <subcellularLocation>
        <location evidence="2">Cell membrane</location>
        <topology evidence="2">Lipid-anchor</topology>
    </subcellularLocation>
</comment>
<dbReference type="InterPro" id="IPR003423">
    <property type="entry name" value="OMP_efflux"/>
</dbReference>
<dbReference type="GO" id="GO:0005886">
    <property type="term" value="C:plasma membrane"/>
    <property type="evidence" value="ECO:0007669"/>
    <property type="project" value="UniProtKB-SubCell"/>
</dbReference>
<keyword evidence="2" id="KW-0812">Transmembrane</keyword>
<dbReference type="RefSeq" id="WP_184002731.1">
    <property type="nucleotide sequence ID" value="NZ_BAABIF010000013.1"/>
</dbReference>
<protein>
    <submittedName>
        <fullName evidence="3">NodT family efflux transporter outer membrane factor (OMF) lipoprotein</fullName>
    </submittedName>
</protein>
<keyword evidence="2 3" id="KW-0449">Lipoprotein</keyword>
<organism evidence="3 4">
    <name type="scientific">Stakelama sediminis</name>
    <dbReference type="NCBI Taxonomy" id="463200"/>
    <lineage>
        <taxon>Bacteria</taxon>
        <taxon>Pseudomonadati</taxon>
        <taxon>Pseudomonadota</taxon>
        <taxon>Alphaproteobacteria</taxon>
        <taxon>Sphingomonadales</taxon>
        <taxon>Sphingomonadaceae</taxon>
        <taxon>Stakelama</taxon>
    </lineage>
</organism>
<keyword evidence="2" id="KW-1134">Transmembrane beta strand</keyword>
<comment type="caution">
    <text evidence="3">The sequence shown here is derived from an EMBL/GenBank/DDBJ whole genome shotgun (WGS) entry which is preliminary data.</text>
</comment>
<dbReference type="PANTHER" id="PTHR30203:SF25">
    <property type="entry name" value="OUTER MEMBRANE PROTEIN-RELATED"/>
    <property type="match status" value="1"/>
</dbReference>
<dbReference type="Gene3D" id="1.20.1600.10">
    <property type="entry name" value="Outer membrane efflux proteins (OEP)"/>
    <property type="match status" value="1"/>
</dbReference>
<dbReference type="Pfam" id="PF02321">
    <property type="entry name" value="OEP"/>
    <property type="match status" value="2"/>
</dbReference>
<dbReference type="PANTHER" id="PTHR30203">
    <property type="entry name" value="OUTER MEMBRANE CATION EFFLUX PROTEIN"/>
    <property type="match status" value="1"/>
</dbReference>
<dbReference type="Proteomes" id="UP000554342">
    <property type="component" value="Unassembled WGS sequence"/>
</dbReference>
<dbReference type="SUPFAM" id="SSF56954">
    <property type="entry name" value="Outer membrane efflux proteins (OEP)"/>
    <property type="match status" value="1"/>
</dbReference>
<evidence type="ECO:0000256" key="2">
    <source>
        <dbReference type="RuleBase" id="RU362097"/>
    </source>
</evidence>
<evidence type="ECO:0000313" key="4">
    <source>
        <dbReference type="Proteomes" id="UP000554342"/>
    </source>
</evidence>
<dbReference type="EMBL" id="JACIJI010000002">
    <property type="protein sequence ID" value="MBB5718729.1"/>
    <property type="molecule type" value="Genomic_DNA"/>
</dbReference>
<dbReference type="Gene3D" id="2.20.200.10">
    <property type="entry name" value="Outer membrane efflux proteins (OEP)"/>
    <property type="match status" value="1"/>
</dbReference>
<evidence type="ECO:0000313" key="3">
    <source>
        <dbReference type="EMBL" id="MBB5718729.1"/>
    </source>
</evidence>
<dbReference type="AlphaFoldDB" id="A0A840YYW5"/>
<keyword evidence="2" id="KW-0472">Membrane</keyword>
<proteinExistence type="inferred from homology"/>
<sequence>MFRPRLLAAMIGATALAGCTVGPDYHAPDLPVPAKFAEAGAAASPANDVDLAHWWTAFGDPELNKLVHEAMSEGLDVQTAASRLRQARAAEAIAHAQYLPQINADAGGNYIHFSKNAGFSSLASLFSGGGSGSGNSGGVALPGDGIKTYSAGFDASWELDLFGGGRRSSQAAAARVGLAEWDARDVAVSLAAEVADNYLKLRTLQQQETVLRAEIARRERMDSLQAHRVQVGLTPETDQVRDQASLAQTRASLQPLLIQERIQMHALAVLLGKDPGALIAELSAPHQDVITPPAIPAGLPSELLRRRPDVRAAERKLAATTADVGVAVANLYPKISLTGAAQLISTALSNLFSTDSLQATAAAKAAFPILDFGKRRGEVKERQEERQQAYIAYRKTVLGALRDVDDALVRIQGERQRNKQLRVSVDSAERALHAVDAKYNVGLVDLSAVLQARGSLLNQQDALAQSNGTLQEATASLYKALGGGWDDNTLKQVEANQPVSLDGKRAQP</sequence>
<keyword evidence="4" id="KW-1185">Reference proteome</keyword>
<gene>
    <name evidence="3" type="ORF">FHR23_001652</name>
</gene>
<accession>A0A840YYW5</accession>
<dbReference type="InterPro" id="IPR010131">
    <property type="entry name" value="MdtP/NodT-like"/>
</dbReference>
<name>A0A840YYW5_9SPHN</name>
<reference evidence="3 4" key="1">
    <citation type="submission" date="2020-08" db="EMBL/GenBank/DDBJ databases">
        <title>Genomic Encyclopedia of Type Strains, Phase IV (KMG-IV): sequencing the most valuable type-strain genomes for metagenomic binning, comparative biology and taxonomic classification.</title>
        <authorList>
            <person name="Goeker M."/>
        </authorList>
    </citation>
    <scope>NUCLEOTIDE SEQUENCE [LARGE SCALE GENOMIC DNA]</scope>
    <source>
        <strain evidence="3 4">DSM 27203</strain>
    </source>
</reference>
<dbReference type="PROSITE" id="PS51257">
    <property type="entry name" value="PROKAR_LIPOPROTEIN"/>
    <property type="match status" value="1"/>
</dbReference>
<dbReference type="NCBIfam" id="TIGR01845">
    <property type="entry name" value="outer_NodT"/>
    <property type="match status" value="1"/>
</dbReference>
<keyword evidence="2" id="KW-0564">Palmitate</keyword>
<evidence type="ECO:0000256" key="1">
    <source>
        <dbReference type="ARBA" id="ARBA00007613"/>
    </source>
</evidence>
<dbReference type="GO" id="GO:0015562">
    <property type="term" value="F:efflux transmembrane transporter activity"/>
    <property type="evidence" value="ECO:0007669"/>
    <property type="project" value="InterPro"/>
</dbReference>